<keyword evidence="3" id="KW-0597">Phosphoprotein</keyword>
<feature type="domain" description="Histidine kinase/HSP90-like ATPase" evidence="13">
    <location>
        <begin position="442"/>
        <end position="545"/>
    </location>
</feature>
<evidence type="ECO:0000256" key="4">
    <source>
        <dbReference type="ARBA" id="ARBA00022679"/>
    </source>
</evidence>
<accession>A0ABR7PCA5</accession>
<proteinExistence type="predicted"/>
<feature type="transmembrane region" description="Helical" evidence="12">
    <location>
        <begin position="246"/>
        <end position="271"/>
    </location>
</feature>
<dbReference type="Gene3D" id="6.10.340.10">
    <property type="match status" value="1"/>
</dbReference>
<feature type="domain" description="Signal transduction histidine kinase internal region" evidence="14">
    <location>
        <begin position="345"/>
        <end position="416"/>
    </location>
</feature>
<evidence type="ECO:0000256" key="10">
    <source>
        <dbReference type="ARBA" id="ARBA00023012"/>
    </source>
</evidence>
<comment type="caution">
    <text evidence="15">The sequence shown here is derived from an EMBL/GenBank/DDBJ whole genome shotgun (WGS) entry which is preliminary data.</text>
</comment>
<keyword evidence="2" id="KW-1003">Cell membrane</keyword>
<name>A0ABR7PCA5_9FIRM</name>
<evidence type="ECO:0000256" key="3">
    <source>
        <dbReference type="ARBA" id="ARBA00022553"/>
    </source>
</evidence>
<evidence type="ECO:0000256" key="11">
    <source>
        <dbReference type="ARBA" id="ARBA00023136"/>
    </source>
</evidence>
<dbReference type="SUPFAM" id="SSF55874">
    <property type="entry name" value="ATPase domain of HSP90 chaperone/DNA topoisomerase II/histidine kinase"/>
    <property type="match status" value="1"/>
</dbReference>
<evidence type="ECO:0000256" key="1">
    <source>
        <dbReference type="ARBA" id="ARBA00004651"/>
    </source>
</evidence>
<dbReference type="Pfam" id="PF02518">
    <property type="entry name" value="HATPase_c"/>
    <property type="match status" value="1"/>
</dbReference>
<dbReference type="InterPro" id="IPR003594">
    <property type="entry name" value="HATPase_dom"/>
</dbReference>
<evidence type="ECO:0000256" key="12">
    <source>
        <dbReference type="SAM" id="Phobius"/>
    </source>
</evidence>
<evidence type="ECO:0000256" key="6">
    <source>
        <dbReference type="ARBA" id="ARBA00022741"/>
    </source>
</evidence>
<evidence type="ECO:0000259" key="14">
    <source>
        <dbReference type="Pfam" id="PF06580"/>
    </source>
</evidence>
<keyword evidence="5 12" id="KW-0812">Transmembrane</keyword>
<protein>
    <submittedName>
        <fullName evidence="15">Histidine kinase</fullName>
    </submittedName>
</protein>
<sequence length="549" mass="62597">MLKETKIACEKNQNLLENRMTQIESLADSIHFNLCVLCTTPEQPMSKYLDTLSSVRNNITSMADSFNIYHVNVFLPEDSFVSNEGITFCSLSEMEDYRVQLSDFANQGIKPKWLFQKRVKFPYMVSKNKNPVGVLSCYRSAQINSQQYCFALHITSDELSYYLDEFSKENPSVSYIIDAEGTILASTDQTQIGTSLTNEKRNALTQNRKTSHISYNECEIISAPVHNQLFLITETPDYYIRQSASLLVKMIFVCFIIVVPLTMFAIIWVAAQMTNKVNRLSHSMSELKMDDVIDATQINELVPEASSHLDEIDTLTVTCANMITELNASFESNLNLKIQEEKLNYQLLQSQINPHFLYNILASVQNLLSFGEISKADKMLADLSRFYRGLLRTSNDLIPIKKELEIACLYMEMEALCKDNLFDWDIELEEGIENFLICKFTLQPILENSIQHGLKGNGIHMHIHISITYDDDMIEIIISDDGMGMSPEKLNEIQESIESKQIHYEKHFGISNINSRICSSLQGHGTLKVESNKDSGTTIHIRIPQLLED</sequence>
<organism evidence="15 16">
    <name type="scientific">Blautia stercoris</name>
    <dbReference type="NCBI Taxonomy" id="871664"/>
    <lineage>
        <taxon>Bacteria</taxon>
        <taxon>Bacillati</taxon>
        <taxon>Bacillota</taxon>
        <taxon>Clostridia</taxon>
        <taxon>Lachnospirales</taxon>
        <taxon>Lachnospiraceae</taxon>
        <taxon>Blautia</taxon>
    </lineage>
</organism>
<keyword evidence="7 15" id="KW-0418">Kinase</keyword>
<keyword evidence="16" id="KW-1185">Reference proteome</keyword>
<dbReference type="PANTHER" id="PTHR34220">
    <property type="entry name" value="SENSOR HISTIDINE KINASE YPDA"/>
    <property type="match status" value="1"/>
</dbReference>
<dbReference type="InterPro" id="IPR010559">
    <property type="entry name" value="Sig_transdc_His_kin_internal"/>
</dbReference>
<evidence type="ECO:0000313" key="15">
    <source>
        <dbReference type="EMBL" id="MBC8629021.1"/>
    </source>
</evidence>
<dbReference type="InterPro" id="IPR050640">
    <property type="entry name" value="Bact_2-comp_sensor_kinase"/>
</dbReference>
<keyword evidence="9 12" id="KW-1133">Transmembrane helix</keyword>
<dbReference type="GO" id="GO:0016301">
    <property type="term" value="F:kinase activity"/>
    <property type="evidence" value="ECO:0007669"/>
    <property type="project" value="UniProtKB-KW"/>
</dbReference>
<keyword evidence="11 12" id="KW-0472">Membrane</keyword>
<keyword evidence="4" id="KW-0808">Transferase</keyword>
<evidence type="ECO:0000256" key="2">
    <source>
        <dbReference type="ARBA" id="ARBA00022475"/>
    </source>
</evidence>
<gene>
    <name evidence="15" type="ORF">H8712_10445</name>
</gene>
<reference evidence="15 16" key="1">
    <citation type="submission" date="2020-08" db="EMBL/GenBank/DDBJ databases">
        <title>Genome public.</title>
        <authorList>
            <person name="Liu C."/>
            <person name="Sun Q."/>
        </authorList>
    </citation>
    <scope>NUCLEOTIDE SEQUENCE [LARGE SCALE GENOMIC DNA]</scope>
    <source>
        <strain evidence="15 16">3_YM_SP_D4_24.mj</strain>
    </source>
</reference>
<keyword evidence="8" id="KW-0067">ATP-binding</keyword>
<evidence type="ECO:0000256" key="8">
    <source>
        <dbReference type="ARBA" id="ARBA00022840"/>
    </source>
</evidence>
<dbReference type="PANTHER" id="PTHR34220:SF11">
    <property type="entry name" value="SENSOR PROTEIN KINASE HPTS"/>
    <property type="match status" value="1"/>
</dbReference>
<dbReference type="InterPro" id="IPR036890">
    <property type="entry name" value="HATPase_C_sf"/>
</dbReference>
<comment type="subcellular location">
    <subcellularLocation>
        <location evidence="1">Cell membrane</location>
        <topology evidence="1">Multi-pass membrane protein</topology>
    </subcellularLocation>
</comment>
<dbReference type="Proteomes" id="UP000661649">
    <property type="component" value="Unassembled WGS sequence"/>
</dbReference>
<evidence type="ECO:0000259" key="13">
    <source>
        <dbReference type="Pfam" id="PF02518"/>
    </source>
</evidence>
<evidence type="ECO:0000256" key="5">
    <source>
        <dbReference type="ARBA" id="ARBA00022692"/>
    </source>
</evidence>
<keyword evidence="10" id="KW-0902">Two-component regulatory system</keyword>
<evidence type="ECO:0000313" key="16">
    <source>
        <dbReference type="Proteomes" id="UP000661649"/>
    </source>
</evidence>
<keyword evidence="6" id="KW-0547">Nucleotide-binding</keyword>
<evidence type="ECO:0000256" key="7">
    <source>
        <dbReference type="ARBA" id="ARBA00022777"/>
    </source>
</evidence>
<dbReference type="EMBL" id="JACRTP010000004">
    <property type="protein sequence ID" value="MBC8629021.1"/>
    <property type="molecule type" value="Genomic_DNA"/>
</dbReference>
<dbReference type="Pfam" id="PF06580">
    <property type="entry name" value="His_kinase"/>
    <property type="match status" value="1"/>
</dbReference>
<dbReference type="Gene3D" id="3.30.565.10">
    <property type="entry name" value="Histidine kinase-like ATPase, C-terminal domain"/>
    <property type="match status" value="1"/>
</dbReference>
<evidence type="ECO:0000256" key="9">
    <source>
        <dbReference type="ARBA" id="ARBA00022989"/>
    </source>
</evidence>